<comment type="caution">
    <text evidence="1">The sequence shown here is derived from an EMBL/GenBank/DDBJ whole genome shotgun (WGS) entry which is preliminary data.</text>
</comment>
<sequence length="77" mass="8727">MATQELAEHVRRSHREAVEAFLNWGHTDGGPAEGRRQRYEEHLPGIARSVPRGHAPPWTATGDYCRLRSRTLTVEGH</sequence>
<gene>
    <name evidence="1" type="ORF">EV378_0447</name>
</gene>
<dbReference type="OrthoDB" id="3579817at2"/>
<evidence type="ECO:0000313" key="1">
    <source>
        <dbReference type="EMBL" id="TCK24663.1"/>
    </source>
</evidence>
<keyword evidence="2" id="KW-1185">Reference proteome</keyword>
<name>A0A4R1HTK8_PSEEN</name>
<dbReference type="Proteomes" id="UP000295560">
    <property type="component" value="Unassembled WGS sequence"/>
</dbReference>
<proteinExistence type="predicted"/>
<dbReference type="EMBL" id="SMFZ01000001">
    <property type="protein sequence ID" value="TCK24663.1"/>
    <property type="molecule type" value="Genomic_DNA"/>
</dbReference>
<evidence type="ECO:0000313" key="2">
    <source>
        <dbReference type="Proteomes" id="UP000295560"/>
    </source>
</evidence>
<accession>A0A4R1HTK8</accession>
<reference evidence="1 2" key="1">
    <citation type="submission" date="2019-03" db="EMBL/GenBank/DDBJ databases">
        <title>Sequencing the genomes of 1000 actinobacteria strains.</title>
        <authorList>
            <person name="Klenk H.-P."/>
        </authorList>
    </citation>
    <scope>NUCLEOTIDE SEQUENCE [LARGE SCALE GENOMIC DNA]</scope>
    <source>
        <strain evidence="1 2">DSM 44969</strain>
    </source>
</reference>
<dbReference type="RefSeq" id="WP_132421089.1">
    <property type="nucleotide sequence ID" value="NZ_SMFZ01000001.1"/>
</dbReference>
<dbReference type="AlphaFoldDB" id="A0A4R1HTK8"/>
<protein>
    <submittedName>
        <fullName evidence="1">Uncharacterized protein</fullName>
    </submittedName>
</protein>
<organism evidence="1 2">
    <name type="scientific">Pseudonocardia endophytica</name>
    <dbReference type="NCBI Taxonomy" id="401976"/>
    <lineage>
        <taxon>Bacteria</taxon>
        <taxon>Bacillati</taxon>
        <taxon>Actinomycetota</taxon>
        <taxon>Actinomycetes</taxon>
        <taxon>Pseudonocardiales</taxon>
        <taxon>Pseudonocardiaceae</taxon>
        <taxon>Pseudonocardia</taxon>
    </lineage>
</organism>